<dbReference type="GO" id="GO:0007015">
    <property type="term" value="P:actin filament organization"/>
    <property type="evidence" value="ECO:0007669"/>
    <property type="project" value="InterPro"/>
</dbReference>
<feature type="non-terminal residue" evidence="2">
    <location>
        <position position="1"/>
    </location>
</feature>
<dbReference type="InterPro" id="IPR025604">
    <property type="entry name" value="End3"/>
</dbReference>
<reference evidence="2" key="1">
    <citation type="submission" date="2021-06" db="EMBL/GenBank/DDBJ databases">
        <authorList>
            <person name="Kallberg Y."/>
            <person name="Tangrot J."/>
            <person name="Rosling A."/>
        </authorList>
    </citation>
    <scope>NUCLEOTIDE SEQUENCE</scope>
    <source>
        <strain evidence="2">MT106</strain>
    </source>
</reference>
<dbReference type="Pfam" id="PF12761">
    <property type="entry name" value="End3"/>
    <property type="match status" value="1"/>
</dbReference>
<evidence type="ECO:0000256" key="1">
    <source>
        <dbReference type="SAM" id="Coils"/>
    </source>
</evidence>
<comment type="caution">
    <text evidence="2">The sequence shown here is derived from an EMBL/GenBank/DDBJ whole genome shotgun (WGS) entry which is preliminary data.</text>
</comment>
<keyword evidence="3" id="KW-1185">Reference proteome</keyword>
<sequence length="367" mass="41789">QYSKMERARLAIELPNCFCNVPASSVYSEEFGLLYECHYRHANPWQKVVDQQIRESNHDCSNKGEEGAKVEADSSSILHTCSLSSGCSNGICGFHVHKKPWDKIWDRLTRTGHVFSHDEELSICPFFNFTYCELQKKAANSCSVVPIITSVAPDQSVLGISNDSSLVDQISVAINNEPVFDREQAATSSSNINKLNSKVDQKQSENDFDGNSIFMEPQSIILASYNTFSQTTPAFINKELQFHTFDKYEQLVAENEKLRKAINELESKILALQDKFDDVNRHESQIDQENRLLRKHCSQILNIKEVEQRLRQSCQKKNDELATDIQEFKEKIATLRQQVESLQEENLNSNVKCRVCYAGTITHAILP</sequence>
<proteinExistence type="predicted"/>
<protein>
    <submittedName>
        <fullName evidence="2">1516_t:CDS:1</fullName>
    </submittedName>
</protein>
<dbReference type="AlphaFoldDB" id="A0A9N9H854"/>
<organism evidence="2 3">
    <name type="scientific">Ambispora gerdemannii</name>
    <dbReference type="NCBI Taxonomy" id="144530"/>
    <lineage>
        <taxon>Eukaryota</taxon>
        <taxon>Fungi</taxon>
        <taxon>Fungi incertae sedis</taxon>
        <taxon>Mucoromycota</taxon>
        <taxon>Glomeromycotina</taxon>
        <taxon>Glomeromycetes</taxon>
        <taxon>Archaeosporales</taxon>
        <taxon>Ambisporaceae</taxon>
        <taxon>Ambispora</taxon>
    </lineage>
</organism>
<evidence type="ECO:0000313" key="2">
    <source>
        <dbReference type="EMBL" id="CAG8666157.1"/>
    </source>
</evidence>
<accession>A0A9N9H854</accession>
<keyword evidence="1" id="KW-0175">Coiled coil</keyword>
<gene>
    <name evidence="2" type="ORF">AGERDE_LOCUS12047</name>
</gene>
<dbReference type="OrthoDB" id="1711136at2759"/>
<feature type="coiled-coil region" evidence="1">
    <location>
        <begin position="311"/>
        <end position="352"/>
    </location>
</feature>
<dbReference type="GO" id="GO:0006897">
    <property type="term" value="P:endocytosis"/>
    <property type="evidence" value="ECO:0007669"/>
    <property type="project" value="InterPro"/>
</dbReference>
<dbReference type="Proteomes" id="UP000789831">
    <property type="component" value="Unassembled WGS sequence"/>
</dbReference>
<dbReference type="EMBL" id="CAJVPL010006759">
    <property type="protein sequence ID" value="CAG8666157.1"/>
    <property type="molecule type" value="Genomic_DNA"/>
</dbReference>
<feature type="coiled-coil region" evidence="1">
    <location>
        <begin position="248"/>
        <end position="282"/>
    </location>
</feature>
<feature type="non-terminal residue" evidence="2">
    <location>
        <position position="367"/>
    </location>
</feature>
<name>A0A9N9H854_9GLOM</name>
<evidence type="ECO:0000313" key="3">
    <source>
        <dbReference type="Proteomes" id="UP000789831"/>
    </source>
</evidence>